<keyword evidence="4 11" id="KW-0812">Transmembrane</keyword>
<keyword evidence="3" id="KW-1003">Cell membrane</keyword>
<evidence type="ECO:0000256" key="9">
    <source>
        <dbReference type="ARBA" id="ARBA00023136"/>
    </source>
</evidence>
<dbReference type="Gene3D" id="2.40.50.910">
    <property type="entry name" value="Type VII secretion system EccB, repeat 3 domain"/>
    <property type="match status" value="1"/>
</dbReference>
<dbReference type="NCBIfam" id="TIGR03919">
    <property type="entry name" value="T7SS_EccB"/>
    <property type="match status" value="1"/>
</dbReference>
<evidence type="ECO:0000256" key="2">
    <source>
        <dbReference type="ARBA" id="ARBA00008149"/>
    </source>
</evidence>
<feature type="compositionally biased region" description="Polar residues" evidence="10">
    <location>
        <begin position="307"/>
        <end position="323"/>
    </location>
</feature>
<dbReference type="Proteomes" id="UP001597260">
    <property type="component" value="Unassembled WGS sequence"/>
</dbReference>
<dbReference type="EMBL" id="JBHTMP010000081">
    <property type="protein sequence ID" value="MFD1325500.1"/>
    <property type="molecule type" value="Genomic_DNA"/>
</dbReference>
<keyword evidence="7" id="KW-0067">ATP-binding</keyword>
<dbReference type="Pfam" id="PF05108">
    <property type="entry name" value="T7SS_ESX1_EccB"/>
    <property type="match status" value="1"/>
</dbReference>
<evidence type="ECO:0000256" key="8">
    <source>
        <dbReference type="ARBA" id="ARBA00022989"/>
    </source>
</evidence>
<gene>
    <name evidence="12" type="primary">eccB</name>
    <name evidence="12" type="ORF">ACFQ4H_30900</name>
</gene>
<evidence type="ECO:0000256" key="5">
    <source>
        <dbReference type="ARBA" id="ARBA00022741"/>
    </source>
</evidence>
<evidence type="ECO:0000256" key="1">
    <source>
        <dbReference type="ARBA" id="ARBA00004162"/>
    </source>
</evidence>
<keyword evidence="5" id="KW-0547">Nucleotide-binding</keyword>
<sequence>MATRRDQLQSYQFMTQRVISAFVMRETDPQQSPLRRGIGAVFGGLMIAVLVAAGFGVYGIFSKVGSGNWKADGAVVIEKETGASFVYLGGTLHPTLNYASALLAAGRPNPQVFRVAGNSLGGVPRGTTVGIPGAPNSLPPVKKRTGLPWTVCTIPGTDSSGRVVSTVGLAVSMTPSGARQLSDEGILVRDEERGSTYLVWHGRRHLVQQSRIVVAALFGAVTPTMAGTAWLNSLPAGLDITPIQVNNRGTSSSAVKGRKVGDLLVTETGSGPQAYLVFDDGLAPITPLQQAILAAEHQVDPIQVNVSDATSAPRSSRLPSQTGDAPPPSTPPTLVTPGGNDQLCAVTGEAKSTPTISVGGTVDGLSSAAPTPSTSKDGATLADRVLVPAGRVVIARVLAAPTAETGTYYVITDLGIRYAASSAGTLPLLGYRPELAVDVPANLITRLPAGPTLDPVAAMQPAPINASSR</sequence>
<evidence type="ECO:0000313" key="12">
    <source>
        <dbReference type="EMBL" id="MFD1325500.1"/>
    </source>
</evidence>
<evidence type="ECO:0000256" key="11">
    <source>
        <dbReference type="SAM" id="Phobius"/>
    </source>
</evidence>
<dbReference type="RefSeq" id="WP_377577949.1">
    <property type="nucleotide sequence ID" value="NZ_JBHTMP010000081.1"/>
</dbReference>
<evidence type="ECO:0000256" key="7">
    <source>
        <dbReference type="ARBA" id="ARBA00022840"/>
    </source>
</evidence>
<reference evidence="13" key="1">
    <citation type="journal article" date="2019" name="Int. J. Syst. Evol. Microbiol.">
        <title>The Global Catalogue of Microorganisms (GCM) 10K type strain sequencing project: providing services to taxonomists for standard genome sequencing and annotation.</title>
        <authorList>
            <consortium name="The Broad Institute Genomics Platform"/>
            <consortium name="The Broad Institute Genome Sequencing Center for Infectious Disease"/>
            <person name="Wu L."/>
            <person name="Ma J."/>
        </authorList>
    </citation>
    <scope>NUCLEOTIDE SEQUENCE [LARGE SCALE GENOMIC DNA]</scope>
    <source>
        <strain evidence="13">JCM 31037</strain>
    </source>
</reference>
<feature type="region of interest" description="Disordered" evidence="10">
    <location>
        <begin position="307"/>
        <end position="337"/>
    </location>
</feature>
<dbReference type="PANTHER" id="PTHR40765:SF2">
    <property type="entry name" value="ESX-2 SECRETION SYSTEM ATPASE ECCB2"/>
    <property type="match status" value="1"/>
</dbReference>
<keyword evidence="8 11" id="KW-1133">Transmembrane helix</keyword>
<dbReference type="Gene3D" id="3.30.2390.20">
    <property type="entry name" value="Type VII secretion system EccB, repeat 1 domain"/>
    <property type="match status" value="1"/>
</dbReference>
<evidence type="ECO:0000256" key="4">
    <source>
        <dbReference type="ARBA" id="ARBA00022692"/>
    </source>
</evidence>
<comment type="similarity">
    <text evidence="2">Belongs to the EccB family.</text>
</comment>
<accession>A0ABW3YQ47</accession>
<feature type="transmembrane region" description="Helical" evidence="11">
    <location>
        <begin position="38"/>
        <end position="61"/>
    </location>
</feature>
<comment type="caution">
    <text evidence="12">The sequence shown here is derived from an EMBL/GenBank/DDBJ whole genome shotgun (WGS) entry which is preliminary data.</text>
</comment>
<evidence type="ECO:0000313" key="13">
    <source>
        <dbReference type="Proteomes" id="UP001597260"/>
    </source>
</evidence>
<dbReference type="InterPro" id="IPR007795">
    <property type="entry name" value="T7SS_EccB"/>
</dbReference>
<evidence type="ECO:0000256" key="3">
    <source>
        <dbReference type="ARBA" id="ARBA00022475"/>
    </source>
</evidence>
<protein>
    <submittedName>
        <fullName evidence="12">Type VII secretion protein EccB</fullName>
    </submittedName>
</protein>
<organism evidence="12 13">
    <name type="scientific">Micromonospora sonneratiae</name>
    <dbReference type="NCBI Taxonomy" id="1184706"/>
    <lineage>
        <taxon>Bacteria</taxon>
        <taxon>Bacillati</taxon>
        <taxon>Actinomycetota</taxon>
        <taxon>Actinomycetes</taxon>
        <taxon>Micromonosporales</taxon>
        <taxon>Micromonosporaceae</taxon>
        <taxon>Micromonospora</taxon>
    </lineage>
</organism>
<evidence type="ECO:0000256" key="6">
    <source>
        <dbReference type="ARBA" id="ARBA00022801"/>
    </source>
</evidence>
<name>A0ABW3YQ47_9ACTN</name>
<dbReference type="InterPro" id="IPR044857">
    <property type="entry name" value="T7SS_EccB_R1"/>
</dbReference>
<proteinExistence type="inferred from homology"/>
<evidence type="ECO:0000256" key="10">
    <source>
        <dbReference type="SAM" id="MobiDB-lite"/>
    </source>
</evidence>
<comment type="subcellular location">
    <subcellularLocation>
        <location evidence="1">Cell membrane</location>
        <topology evidence="1">Single-pass membrane protein</topology>
    </subcellularLocation>
</comment>
<keyword evidence="9 11" id="KW-0472">Membrane</keyword>
<keyword evidence="6" id="KW-0378">Hydrolase</keyword>
<keyword evidence="13" id="KW-1185">Reference proteome</keyword>
<dbReference type="PANTHER" id="PTHR40765">
    <property type="entry name" value="ESX-2 SECRETION SYSTEM ATPASE ECCB2"/>
    <property type="match status" value="1"/>
</dbReference>
<dbReference type="InterPro" id="IPR042485">
    <property type="entry name" value="T7SS_EccB_R3"/>
</dbReference>